<dbReference type="UniPathway" id="UPA00094"/>
<dbReference type="GO" id="GO:0006633">
    <property type="term" value="P:fatty acid biosynthetic process"/>
    <property type="evidence" value="ECO:0007669"/>
    <property type="project" value="UniProtKB-UniPathway"/>
</dbReference>
<accession>T1HA69</accession>
<dbReference type="InterPro" id="IPR050091">
    <property type="entry name" value="PKS_NRPS_Biosynth_Enz"/>
</dbReference>
<dbReference type="EMBL" id="ACPB03028217">
    <property type="status" value="NOT_ANNOTATED_CDS"/>
    <property type="molecule type" value="Genomic_DNA"/>
</dbReference>
<dbReference type="AlphaFoldDB" id="T1HA69"/>
<proteinExistence type="predicted"/>
<evidence type="ECO:0000259" key="1">
    <source>
        <dbReference type="PROSITE" id="PS52004"/>
    </source>
</evidence>
<dbReference type="InParanoid" id="T1HA69"/>
<dbReference type="eggNOG" id="KOG1202">
    <property type="taxonomic scope" value="Eukaryota"/>
</dbReference>
<dbReference type="PANTHER" id="PTHR43775:SF23">
    <property type="entry name" value="FATTY ACID SYNTHASE 3"/>
    <property type="match status" value="1"/>
</dbReference>
<dbReference type="Pfam" id="PF02801">
    <property type="entry name" value="Ketoacyl-synt_C"/>
    <property type="match status" value="1"/>
</dbReference>
<dbReference type="SUPFAM" id="SSF52151">
    <property type="entry name" value="FabD/lysophospholipase-like"/>
    <property type="match status" value="1"/>
</dbReference>
<dbReference type="SUPFAM" id="SSF55048">
    <property type="entry name" value="Probable ACP-binding domain of malonyl-CoA ACP transacylase"/>
    <property type="match status" value="1"/>
</dbReference>
<evidence type="ECO:0000313" key="3">
    <source>
        <dbReference type="Proteomes" id="UP000015103"/>
    </source>
</evidence>
<sequence length="680" mass="75157">MDHKQSQIQEAEHAKRSYGSLLNVISKQYGSRDTQYADFSGECYKAVLEECYKKAKIDPSEVCYVEADGCASMITDAMELNSISEVMCKNRKTPLPIGCIKSNIGHTEAASSLVSIAKAVIALRSGIIPPNMHYDSPNPNVPALLNGVLQVVTEPTPLTGNIVGVSSIGMSGTYCHAIIKQNPKVKPTKEPASPIDFPWLVPLSGRVELALNTVFEKIEAMPFDEEFIALAHSIFKTEIKQHLFRGYTLLNAGQQRVHEVKPYDGAEKRPIWFLFSGMGSQWTRMGVDLLRLPTFAKAIRLCHDVLLPKGVNLLEILYSDDPNVYASSILHSFVGIAAIQIGLVDVLKELGVEPDGLVGHSVGELGCAYADGCFTAEQMILSAYARGRASVEATLIKGMMAAYVLKDVINFLGLGYNQIKDQLPPEIEVACHNSEFSCTLSGPVEDMKKYIDTLKQKGIFAKLVNVANIAYHSKFIKPAAPALLKYLKQVIPEPKPRSKRWVSSSIPEALWDSELAKYSSAEYHTNNLLSSVLFEEASAHIPAKAIVIEIAPHGLLQSIVKKSLSKCTNIPLINRFEKDTLKHLFQAIGKMYLGGIDVNIGNLYPKVDYPVSRNVPALHNLLTWDNVKGELISSFMKNKKEGSVIHSWDFIKIYDKRIQNFLGYKINNMEVIPPTVHLVS</sequence>
<keyword evidence="3" id="KW-1185">Reference proteome</keyword>
<dbReference type="EMBL" id="ACPB03028218">
    <property type="status" value="NOT_ANNOTATED_CDS"/>
    <property type="molecule type" value="Genomic_DNA"/>
</dbReference>
<dbReference type="InterPro" id="IPR032821">
    <property type="entry name" value="PKS_assoc"/>
</dbReference>
<dbReference type="Gene3D" id="3.40.47.10">
    <property type="match status" value="1"/>
</dbReference>
<dbReference type="OMA" id="FNEWIAY"/>
<dbReference type="InterPro" id="IPR014043">
    <property type="entry name" value="Acyl_transferase_dom"/>
</dbReference>
<dbReference type="Proteomes" id="UP000015103">
    <property type="component" value="Unassembled WGS sequence"/>
</dbReference>
<dbReference type="STRING" id="13249.T1HA69"/>
<name>T1HA69_RHOPR</name>
<dbReference type="InterPro" id="IPR001227">
    <property type="entry name" value="Ac_transferase_dom_sf"/>
</dbReference>
<dbReference type="Pfam" id="PF00698">
    <property type="entry name" value="Acyl_transf_1"/>
    <property type="match status" value="1"/>
</dbReference>
<dbReference type="VEuPathDB" id="VectorBase:RPRC000923"/>
<evidence type="ECO:0000313" key="2">
    <source>
        <dbReference type="EnsemblMetazoa" id="RPRC000923-PA"/>
    </source>
</evidence>
<dbReference type="InterPro" id="IPR016035">
    <property type="entry name" value="Acyl_Trfase/lysoPLipase"/>
</dbReference>
<reference evidence="2" key="1">
    <citation type="submission" date="2015-05" db="UniProtKB">
        <authorList>
            <consortium name="EnsemblMetazoa"/>
        </authorList>
    </citation>
    <scope>IDENTIFICATION</scope>
</reference>
<dbReference type="EnsemblMetazoa" id="RPRC000923-RA">
    <property type="protein sequence ID" value="RPRC000923-PA"/>
    <property type="gene ID" value="RPRC000923"/>
</dbReference>
<dbReference type="InterPro" id="IPR016039">
    <property type="entry name" value="Thiolase-like"/>
</dbReference>
<dbReference type="Gene3D" id="3.30.70.3290">
    <property type="match status" value="1"/>
</dbReference>
<organism evidence="2 3">
    <name type="scientific">Rhodnius prolixus</name>
    <name type="common">Triatomid bug</name>
    <dbReference type="NCBI Taxonomy" id="13249"/>
    <lineage>
        <taxon>Eukaryota</taxon>
        <taxon>Metazoa</taxon>
        <taxon>Ecdysozoa</taxon>
        <taxon>Arthropoda</taxon>
        <taxon>Hexapoda</taxon>
        <taxon>Insecta</taxon>
        <taxon>Pterygota</taxon>
        <taxon>Neoptera</taxon>
        <taxon>Paraneoptera</taxon>
        <taxon>Hemiptera</taxon>
        <taxon>Heteroptera</taxon>
        <taxon>Panheteroptera</taxon>
        <taxon>Cimicomorpha</taxon>
        <taxon>Reduviidae</taxon>
        <taxon>Triatominae</taxon>
        <taxon>Rhodnius</taxon>
    </lineage>
</organism>
<feature type="domain" description="Ketosynthase family 3 (KS3)" evidence="1">
    <location>
        <begin position="1"/>
        <end position="181"/>
    </location>
</feature>
<dbReference type="PROSITE" id="PS52004">
    <property type="entry name" value="KS3_2"/>
    <property type="match status" value="1"/>
</dbReference>
<dbReference type="InterPro" id="IPR016036">
    <property type="entry name" value="Malonyl_transacylase_ACP-bd"/>
</dbReference>
<protein>
    <recommendedName>
        <fullName evidence="1">Ketosynthase family 3 (KS3) domain-containing protein</fullName>
    </recommendedName>
</protein>
<dbReference type="SMART" id="SM00825">
    <property type="entry name" value="PKS_KS"/>
    <property type="match status" value="1"/>
</dbReference>
<dbReference type="InterPro" id="IPR020841">
    <property type="entry name" value="PKS_Beta-ketoAc_synthase_dom"/>
</dbReference>
<dbReference type="InterPro" id="IPR014031">
    <property type="entry name" value="Ketoacyl_synth_C"/>
</dbReference>
<dbReference type="HOGENOM" id="CLU_470374_0_0_1"/>
<dbReference type="SMART" id="SM00827">
    <property type="entry name" value="PKS_AT"/>
    <property type="match status" value="1"/>
</dbReference>
<dbReference type="Gene3D" id="3.40.366.10">
    <property type="entry name" value="Malonyl-Coenzyme A Acyl Carrier Protein, domain 2"/>
    <property type="match status" value="1"/>
</dbReference>
<dbReference type="GO" id="GO:0004312">
    <property type="term" value="F:fatty acid synthase activity"/>
    <property type="evidence" value="ECO:0007669"/>
    <property type="project" value="TreeGrafter"/>
</dbReference>
<dbReference type="SUPFAM" id="SSF53901">
    <property type="entry name" value="Thiolase-like"/>
    <property type="match status" value="1"/>
</dbReference>
<dbReference type="PANTHER" id="PTHR43775">
    <property type="entry name" value="FATTY ACID SYNTHASE"/>
    <property type="match status" value="1"/>
</dbReference>
<dbReference type="Pfam" id="PF16197">
    <property type="entry name" value="KAsynt_C_assoc"/>
    <property type="match status" value="1"/>
</dbReference>